<evidence type="ECO:0000313" key="7">
    <source>
        <dbReference type="Proteomes" id="UP001305779"/>
    </source>
</evidence>
<dbReference type="Pfam" id="PF01016">
    <property type="entry name" value="Ribosomal_L27"/>
    <property type="match status" value="1"/>
</dbReference>
<dbReference type="PANTHER" id="PTHR15893:SF0">
    <property type="entry name" value="LARGE RIBOSOMAL SUBUNIT PROTEIN BL27M"/>
    <property type="match status" value="1"/>
</dbReference>
<evidence type="ECO:0000256" key="2">
    <source>
        <dbReference type="ARBA" id="ARBA00022980"/>
    </source>
</evidence>
<dbReference type="Gene3D" id="2.40.50.100">
    <property type="match status" value="1"/>
</dbReference>
<sequence>MAARFTRPAPSMATLHALESALASFRISQPTIGKRFASHQAQGRANKAKQGPGKRLGAKKIAGEYVVTGNILYKQRGTLWFPGDNCFMGRDHTIHAGSPGYVKYYRDPLKHPKRKYIGVVFERNQTLPQAPGTPTRRRLGMLAYQMPDQEEEIVTADLTTAPALENDAAAPATQIRQEPQESRSVTITKGKKGDRQEIKLHLRPGGMYRQANWEIGRAAERSKAAMSVRPFKPGDRFAAWRKRTARVARSAERRAMTRGGKKSKK</sequence>
<evidence type="ECO:0000256" key="1">
    <source>
        <dbReference type="ARBA" id="ARBA00010797"/>
    </source>
</evidence>
<feature type="region of interest" description="Disordered" evidence="5">
    <location>
        <begin position="242"/>
        <end position="265"/>
    </location>
</feature>
<keyword evidence="3" id="KW-0687">Ribonucleoprotein</keyword>
<dbReference type="SUPFAM" id="SSF110324">
    <property type="entry name" value="Ribosomal L27 protein-like"/>
    <property type="match status" value="1"/>
</dbReference>
<evidence type="ECO:0000256" key="3">
    <source>
        <dbReference type="ARBA" id="ARBA00023274"/>
    </source>
</evidence>
<reference evidence="6 7" key="1">
    <citation type="journal article" date="2023" name="G3 (Bethesda)">
        <title>A chromosome-level genome assembly of Zasmidium syzygii isolated from banana leaves.</title>
        <authorList>
            <person name="van Westerhoven A.C."/>
            <person name="Mehrabi R."/>
            <person name="Talebi R."/>
            <person name="Steentjes M.B.F."/>
            <person name="Corcolon B."/>
            <person name="Chong P.A."/>
            <person name="Kema G.H.J."/>
            <person name="Seidl M.F."/>
        </authorList>
    </citation>
    <scope>NUCLEOTIDE SEQUENCE [LARGE SCALE GENOMIC DNA]</scope>
    <source>
        <strain evidence="6 7">P124</strain>
    </source>
</reference>
<accession>A0ABR0EIS5</accession>
<name>A0ABR0EIS5_ZASCE</name>
<dbReference type="InterPro" id="IPR001684">
    <property type="entry name" value="Ribosomal_bL27"/>
</dbReference>
<dbReference type="Proteomes" id="UP001305779">
    <property type="component" value="Unassembled WGS sequence"/>
</dbReference>
<dbReference type="EMBL" id="JAXOVC010000005">
    <property type="protein sequence ID" value="KAK4501028.1"/>
    <property type="molecule type" value="Genomic_DNA"/>
</dbReference>
<dbReference type="PANTHER" id="PTHR15893">
    <property type="entry name" value="RIBOSOMAL PROTEIN L27"/>
    <property type="match status" value="1"/>
</dbReference>
<gene>
    <name evidence="6" type="ORF">PRZ48_006834</name>
</gene>
<comment type="caution">
    <text evidence="6">The sequence shown here is derived from an EMBL/GenBank/DDBJ whole genome shotgun (WGS) entry which is preliminary data.</text>
</comment>
<dbReference type="PRINTS" id="PR00063">
    <property type="entry name" value="RIBOSOMALL27"/>
</dbReference>
<protein>
    <recommendedName>
        <fullName evidence="4">Large ribosomal subunit protein bL27m</fullName>
    </recommendedName>
</protein>
<proteinExistence type="inferred from homology"/>
<keyword evidence="2" id="KW-0689">Ribosomal protein</keyword>
<evidence type="ECO:0000313" key="6">
    <source>
        <dbReference type="EMBL" id="KAK4501028.1"/>
    </source>
</evidence>
<evidence type="ECO:0000256" key="4">
    <source>
        <dbReference type="ARBA" id="ARBA00035267"/>
    </source>
</evidence>
<keyword evidence="7" id="KW-1185">Reference proteome</keyword>
<comment type="similarity">
    <text evidence="1">Belongs to the bacterial ribosomal protein bL27 family.</text>
</comment>
<organism evidence="6 7">
    <name type="scientific">Zasmidium cellare</name>
    <name type="common">Wine cellar mold</name>
    <name type="synonym">Racodium cellare</name>
    <dbReference type="NCBI Taxonomy" id="395010"/>
    <lineage>
        <taxon>Eukaryota</taxon>
        <taxon>Fungi</taxon>
        <taxon>Dikarya</taxon>
        <taxon>Ascomycota</taxon>
        <taxon>Pezizomycotina</taxon>
        <taxon>Dothideomycetes</taxon>
        <taxon>Dothideomycetidae</taxon>
        <taxon>Mycosphaerellales</taxon>
        <taxon>Mycosphaerellaceae</taxon>
        <taxon>Zasmidium</taxon>
    </lineage>
</organism>
<evidence type="ECO:0000256" key="5">
    <source>
        <dbReference type="SAM" id="MobiDB-lite"/>
    </source>
</evidence>